<dbReference type="AlphaFoldDB" id="A0A1G6GPT4"/>
<dbReference type="STRING" id="1612202.SAMN05421734_101370"/>
<proteinExistence type="predicted"/>
<gene>
    <name evidence="1" type="ORF">SAMN05421734_101370</name>
</gene>
<evidence type="ECO:0000313" key="1">
    <source>
        <dbReference type="EMBL" id="SDB83959.1"/>
    </source>
</evidence>
<protein>
    <submittedName>
        <fullName evidence="1">Uncharacterized protein</fullName>
    </submittedName>
</protein>
<dbReference type="RefSeq" id="WP_176759183.1">
    <property type="nucleotide sequence ID" value="NZ_FMYI01000001.1"/>
</dbReference>
<evidence type="ECO:0000313" key="2">
    <source>
        <dbReference type="Proteomes" id="UP000242949"/>
    </source>
</evidence>
<reference evidence="2" key="1">
    <citation type="submission" date="2016-09" db="EMBL/GenBank/DDBJ databases">
        <authorList>
            <person name="Varghese N."/>
            <person name="Submissions S."/>
        </authorList>
    </citation>
    <scope>NUCLEOTIDE SEQUENCE [LARGE SCALE GENOMIC DNA]</scope>
    <source>
        <strain evidence="2">S5</strain>
    </source>
</reference>
<organism evidence="1 2">
    <name type="scientific">Pelagirhabdus alkalitolerans</name>
    <dbReference type="NCBI Taxonomy" id="1612202"/>
    <lineage>
        <taxon>Bacteria</taxon>
        <taxon>Bacillati</taxon>
        <taxon>Bacillota</taxon>
        <taxon>Bacilli</taxon>
        <taxon>Bacillales</taxon>
        <taxon>Bacillaceae</taxon>
        <taxon>Pelagirhabdus</taxon>
    </lineage>
</organism>
<dbReference type="Proteomes" id="UP000242949">
    <property type="component" value="Unassembled WGS sequence"/>
</dbReference>
<keyword evidence="2" id="KW-1185">Reference proteome</keyword>
<accession>A0A1G6GPT4</accession>
<sequence length="58" mass="6423">MIEALVVIGLALYAYRLYVKIKRKTKSEPCEACPLKGACVPVHCQGNAERAKEEKCAQ</sequence>
<name>A0A1G6GPT4_9BACI</name>
<dbReference type="EMBL" id="FMYI01000001">
    <property type="protein sequence ID" value="SDB83959.1"/>
    <property type="molecule type" value="Genomic_DNA"/>
</dbReference>